<name>A0A914NFN8_MELIC</name>
<dbReference type="AlphaFoldDB" id="A0A914NFN8"/>
<sequence>MKNQLEEWSFCTNSSDNSNKIEDETNSLIVVDKEEEETKDFCCLSQNTIENLLQRIEKLETKVLIQCSMIVC</sequence>
<proteinExistence type="predicted"/>
<evidence type="ECO:0000313" key="1">
    <source>
        <dbReference type="Proteomes" id="UP000887563"/>
    </source>
</evidence>
<dbReference type="Proteomes" id="UP000887563">
    <property type="component" value="Unplaced"/>
</dbReference>
<keyword evidence="1" id="KW-1185">Reference proteome</keyword>
<evidence type="ECO:0000313" key="2">
    <source>
        <dbReference type="WBParaSite" id="Minc3s06070g39282"/>
    </source>
</evidence>
<organism evidence="1 2">
    <name type="scientific">Meloidogyne incognita</name>
    <name type="common">Southern root-knot nematode worm</name>
    <name type="synonym">Oxyuris incognita</name>
    <dbReference type="NCBI Taxonomy" id="6306"/>
    <lineage>
        <taxon>Eukaryota</taxon>
        <taxon>Metazoa</taxon>
        <taxon>Ecdysozoa</taxon>
        <taxon>Nematoda</taxon>
        <taxon>Chromadorea</taxon>
        <taxon>Rhabditida</taxon>
        <taxon>Tylenchina</taxon>
        <taxon>Tylenchomorpha</taxon>
        <taxon>Tylenchoidea</taxon>
        <taxon>Meloidogynidae</taxon>
        <taxon>Meloidogyninae</taxon>
        <taxon>Meloidogyne</taxon>
        <taxon>Meloidogyne incognita group</taxon>
    </lineage>
</organism>
<dbReference type="WBParaSite" id="Minc3s06070g39282">
    <property type="protein sequence ID" value="Minc3s06070g39282"/>
    <property type="gene ID" value="Minc3s06070g39282"/>
</dbReference>
<accession>A0A914NFN8</accession>
<reference evidence="2" key="1">
    <citation type="submission" date="2022-11" db="UniProtKB">
        <authorList>
            <consortium name="WormBaseParasite"/>
        </authorList>
    </citation>
    <scope>IDENTIFICATION</scope>
</reference>
<protein>
    <submittedName>
        <fullName evidence="2">Candidate secreted effector</fullName>
    </submittedName>
</protein>